<name>A0AAU9P3U2_9ASTR</name>
<dbReference type="EMBL" id="CAKMRJ010005523">
    <property type="protein sequence ID" value="CAH1444908.1"/>
    <property type="molecule type" value="Genomic_DNA"/>
</dbReference>
<proteinExistence type="predicted"/>
<dbReference type="PANTHER" id="PTHR23089">
    <property type="entry name" value="HISTIDINE TRIAD HIT PROTEIN"/>
    <property type="match status" value="1"/>
</dbReference>
<evidence type="ECO:0000313" key="3">
    <source>
        <dbReference type="Proteomes" id="UP001157418"/>
    </source>
</evidence>
<dbReference type="Gene3D" id="3.30.428.10">
    <property type="entry name" value="HIT-like"/>
    <property type="match status" value="1"/>
</dbReference>
<accession>A0AAU9P3U2</accession>
<dbReference type="Proteomes" id="UP001157418">
    <property type="component" value="Unassembled WGS sequence"/>
</dbReference>
<dbReference type="InterPro" id="IPR011146">
    <property type="entry name" value="HIT-like"/>
</dbReference>
<dbReference type="InterPro" id="IPR036265">
    <property type="entry name" value="HIT-like_sf"/>
</dbReference>
<gene>
    <name evidence="2" type="ORF">LVIROSA_LOCUS30708</name>
</gene>
<evidence type="ECO:0000259" key="1">
    <source>
        <dbReference type="Pfam" id="PF01230"/>
    </source>
</evidence>
<dbReference type="Pfam" id="PF01230">
    <property type="entry name" value="HIT"/>
    <property type="match status" value="1"/>
</dbReference>
<organism evidence="2 3">
    <name type="scientific">Lactuca virosa</name>
    <dbReference type="NCBI Taxonomy" id="75947"/>
    <lineage>
        <taxon>Eukaryota</taxon>
        <taxon>Viridiplantae</taxon>
        <taxon>Streptophyta</taxon>
        <taxon>Embryophyta</taxon>
        <taxon>Tracheophyta</taxon>
        <taxon>Spermatophyta</taxon>
        <taxon>Magnoliopsida</taxon>
        <taxon>eudicotyledons</taxon>
        <taxon>Gunneridae</taxon>
        <taxon>Pentapetalae</taxon>
        <taxon>asterids</taxon>
        <taxon>campanulids</taxon>
        <taxon>Asterales</taxon>
        <taxon>Asteraceae</taxon>
        <taxon>Cichorioideae</taxon>
        <taxon>Cichorieae</taxon>
        <taxon>Lactucinae</taxon>
        <taxon>Lactuca</taxon>
    </lineage>
</organism>
<dbReference type="InterPro" id="IPR001310">
    <property type="entry name" value="Histidine_triad_HIT"/>
</dbReference>
<comment type="caution">
    <text evidence="2">The sequence shown here is derived from an EMBL/GenBank/DDBJ whole genome shotgun (WGS) entry which is preliminary data.</text>
</comment>
<dbReference type="PRINTS" id="PR00332">
    <property type="entry name" value="HISTRIAD"/>
</dbReference>
<dbReference type="AlphaFoldDB" id="A0AAU9P3U2"/>
<protein>
    <recommendedName>
        <fullName evidence="1">HIT domain-containing protein</fullName>
    </recommendedName>
</protein>
<keyword evidence="3" id="KW-1185">Reference proteome</keyword>
<feature type="domain" description="HIT" evidence="1">
    <location>
        <begin position="44"/>
        <end position="87"/>
    </location>
</feature>
<evidence type="ECO:0000313" key="2">
    <source>
        <dbReference type="EMBL" id="CAH1444908.1"/>
    </source>
</evidence>
<dbReference type="GO" id="GO:0047627">
    <property type="term" value="F:adenylylsulfatase activity"/>
    <property type="evidence" value="ECO:0007669"/>
    <property type="project" value="UniProtKB-ARBA"/>
</dbReference>
<sequence>MRKNHIPFHKATLFHSLCFQVSSGQIVVIETVALSCIHSESVLKEIPSSIVYEDEKVISFRDINPQAPAHVLVIPKLRDRLTELGKLNYSYTPCALLIVHLSNPKAQRSINRAWKVKLQLYSLCFADCTLKVMVPEFFNLSHP</sequence>
<dbReference type="SUPFAM" id="SSF54197">
    <property type="entry name" value="HIT-like"/>
    <property type="match status" value="1"/>
</dbReference>
<reference evidence="2 3" key="1">
    <citation type="submission" date="2022-01" db="EMBL/GenBank/DDBJ databases">
        <authorList>
            <person name="Xiong W."/>
            <person name="Schranz E."/>
        </authorList>
    </citation>
    <scope>NUCLEOTIDE SEQUENCE [LARGE SCALE GENOMIC DNA]</scope>
</reference>